<evidence type="ECO:0000313" key="8">
    <source>
        <dbReference type="EnsemblMetazoa" id="CJA19331.1"/>
    </source>
</evidence>
<dbReference type="InterPro" id="IPR011009">
    <property type="entry name" value="Kinase-like_dom_sf"/>
</dbReference>
<dbReference type="PANTHER" id="PTHR24057:SF18">
    <property type="entry name" value="SERINE_THREONINE-PROTEIN KINASE R03D7.5-RELATED"/>
    <property type="match status" value="1"/>
</dbReference>
<dbReference type="GO" id="GO:0030424">
    <property type="term" value="C:axon"/>
    <property type="evidence" value="ECO:0007669"/>
    <property type="project" value="TreeGrafter"/>
</dbReference>
<reference evidence="9" key="1">
    <citation type="submission" date="2010-08" db="EMBL/GenBank/DDBJ databases">
        <authorList>
            <consortium name="Caenorhabditis japonica Sequencing Consortium"/>
            <person name="Wilson R.K."/>
        </authorList>
    </citation>
    <scope>NUCLEOTIDE SEQUENCE [LARGE SCALE GENOMIC DNA]</scope>
    <source>
        <strain evidence="9">DF5081</strain>
    </source>
</reference>
<dbReference type="InterPro" id="IPR008271">
    <property type="entry name" value="Ser/Thr_kinase_AS"/>
</dbReference>
<keyword evidence="2" id="KW-0723">Serine/threonine-protein kinase</keyword>
<dbReference type="GO" id="GO:0090090">
    <property type="term" value="P:negative regulation of canonical Wnt signaling pathway"/>
    <property type="evidence" value="ECO:0007669"/>
    <property type="project" value="TreeGrafter"/>
</dbReference>
<dbReference type="GO" id="GO:0005829">
    <property type="term" value="C:cytosol"/>
    <property type="evidence" value="ECO:0007669"/>
    <property type="project" value="TreeGrafter"/>
</dbReference>
<dbReference type="GO" id="GO:0004674">
    <property type="term" value="F:protein serine/threonine kinase activity"/>
    <property type="evidence" value="ECO:0007669"/>
    <property type="project" value="UniProtKB-KW"/>
</dbReference>
<keyword evidence="6" id="KW-0067">ATP-binding</keyword>
<evidence type="ECO:0000313" key="9">
    <source>
        <dbReference type="Proteomes" id="UP000005237"/>
    </source>
</evidence>
<protein>
    <submittedName>
        <fullName evidence="8">Protein kinase domain-containing protein</fullName>
    </submittedName>
</protein>
<dbReference type="GO" id="GO:0030154">
    <property type="term" value="P:cell differentiation"/>
    <property type="evidence" value="ECO:0007669"/>
    <property type="project" value="TreeGrafter"/>
</dbReference>
<dbReference type="GO" id="GO:0032436">
    <property type="term" value="P:positive regulation of proteasomal ubiquitin-dependent protein catabolic process"/>
    <property type="evidence" value="ECO:0007669"/>
    <property type="project" value="TreeGrafter"/>
</dbReference>
<dbReference type="GO" id="GO:0005524">
    <property type="term" value="F:ATP binding"/>
    <property type="evidence" value="ECO:0007669"/>
    <property type="project" value="UniProtKB-KW"/>
</dbReference>
<name>A0A8R1E3G9_CAEJA</name>
<dbReference type="Proteomes" id="UP000005237">
    <property type="component" value="Unassembled WGS sequence"/>
</dbReference>
<comment type="similarity">
    <text evidence="1">Belongs to the protein kinase superfamily. CMGC Ser/Thr protein kinase family. GSK-3 subfamily.</text>
</comment>
<evidence type="ECO:0000256" key="3">
    <source>
        <dbReference type="ARBA" id="ARBA00022679"/>
    </source>
</evidence>
<sequence>MAKLRDQGVKFNVLDAKIYTFQLFCAIGHLAAKKIVHMDVKPQNIILDKNVGKLSVLEDVHEVTRFYRPPELLFGCEKFTSAIDTWSATCVAFEFFANRTLFRGRDTKDQILLITGVLGYPTDEDIKSIGVRRPRVARKEARGIETVKKRKKLGFLWEKYSKSSEKL</sequence>
<dbReference type="PROSITE" id="PS00108">
    <property type="entry name" value="PROTEIN_KINASE_ST"/>
    <property type="match status" value="1"/>
</dbReference>
<dbReference type="SUPFAM" id="SSF56112">
    <property type="entry name" value="Protein kinase-like (PK-like)"/>
    <property type="match status" value="1"/>
</dbReference>
<evidence type="ECO:0000256" key="1">
    <source>
        <dbReference type="ARBA" id="ARBA00005527"/>
    </source>
</evidence>
<keyword evidence="3" id="KW-0808">Transferase</keyword>
<accession>A0A8R1E3G9</accession>
<dbReference type="GO" id="GO:0070507">
    <property type="term" value="P:regulation of microtubule cytoskeleton organization"/>
    <property type="evidence" value="ECO:0007669"/>
    <property type="project" value="TreeGrafter"/>
</dbReference>
<dbReference type="SMART" id="SM00220">
    <property type="entry name" value="S_TKc"/>
    <property type="match status" value="1"/>
</dbReference>
<reference evidence="8" key="2">
    <citation type="submission" date="2022-06" db="UniProtKB">
        <authorList>
            <consortium name="EnsemblMetazoa"/>
        </authorList>
    </citation>
    <scope>IDENTIFICATION</scope>
    <source>
        <strain evidence="8">DF5081</strain>
    </source>
</reference>
<dbReference type="PROSITE" id="PS50011">
    <property type="entry name" value="PROTEIN_KINASE_DOM"/>
    <property type="match status" value="1"/>
</dbReference>
<evidence type="ECO:0000256" key="6">
    <source>
        <dbReference type="ARBA" id="ARBA00022840"/>
    </source>
</evidence>
<dbReference type="GO" id="GO:0007165">
    <property type="term" value="P:signal transduction"/>
    <property type="evidence" value="ECO:0007669"/>
    <property type="project" value="TreeGrafter"/>
</dbReference>
<dbReference type="EnsemblMetazoa" id="CJA19331.1">
    <property type="protein sequence ID" value="CJA19331.1"/>
    <property type="gene ID" value="WBGene00138537"/>
</dbReference>
<dbReference type="Gene3D" id="1.10.510.10">
    <property type="entry name" value="Transferase(Phosphotransferase) domain 1"/>
    <property type="match status" value="1"/>
</dbReference>
<dbReference type="GO" id="GO:0005634">
    <property type="term" value="C:nucleus"/>
    <property type="evidence" value="ECO:0007669"/>
    <property type="project" value="TreeGrafter"/>
</dbReference>
<proteinExistence type="inferred from homology"/>
<dbReference type="InterPro" id="IPR050591">
    <property type="entry name" value="GSK-3"/>
</dbReference>
<keyword evidence="4" id="KW-0547">Nucleotide-binding</keyword>
<evidence type="ECO:0000256" key="5">
    <source>
        <dbReference type="ARBA" id="ARBA00022777"/>
    </source>
</evidence>
<keyword evidence="5" id="KW-0418">Kinase</keyword>
<evidence type="ECO:0000259" key="7">
    <source>
        <dbReference type="PROSITE" id="PS50011"/>
    </source>
</evidence>
<dbReference type="PANTHER" id="PTHR24057">
    <property type="entry name" value="GLYCOGEN SYNTHASE KINASE-3 ALPHA"/>
    <property type="match status" value="1"/>
</dbReference>
<evidence type="ECO:0000256" key="4">
    <source>
        <dbReference type="ARBA" id="ARBA00022741"/>
    </source>
</evidence>
<organism evidence="8 9">
    <name type="scientific">Caenorhabditis japonica</name>
    <dbReference type="NCBI Taxonomy" id="281687"/>
    <lineage>
        <taxon>Eukaryota</taxon>
        <taxon>Metazoa</taxon>
        <taxon>Ecdysozoa</taxon>
        <taxon>Nematoda</taxon>
        <taxon>Chromadorea</taxon>
        <taxon>Rhabditida</taxon>
        <taxon>Rhabditina</taxon>
        <taxon>Rhabditomorpha</taxon>
        <taxon>Rhabditoidea</taxon>
        <taxon>Rhabditidae</taxon>
        <taxon>Peloderinae</taxon>
        <taxon>Caenorhabditis</taxon>
    </lineage>
</organism>
<dbReference type="InterPro" id="IPR000719">
    <property type="entry name" value="Prot_kinase_dom"/>
</dbReference>
<dbReference type="Pfam" id="PF00069">
    <property type="entry name" value="Pkinase"/>
    <property type="match status" value="1"/>
</dbReference>
<keyword evidence="9" id="KW-1185">Reference proteome</keyword>
<feature type="domain" description="Protein kinase" evidence="7">
    <location>
        <begin position="1"/>
        <end position="167"/>
    </location>
</feature>
<evidence type="ECO:0000256" key="2">
    <source>
        <dbReference type="ARBA" id="ARBA00022527"/>
    </source>
</evidence>
<dbReference type="AlphaFoldDB" id="A0A8R1E3G9"/>